<dbReference type="InterPro" id="IPR036922">
    <property type="entry name" value="Rieske_2Fe-2S_sf"/>
</dbReference>
<evidence type="ECO:0000256" key="4">
    <source>
        <dbReference type="ARBA" id="ARBA00022723"/>
    </source>
</evidence>
<dbReference type="Gene3D" id="3.90.380.10">
    <property type="entry name" value="Naphthalene 1,2-dioxygenase Alpha Subunit, Chain A, domain 1"/>
    <property type="match status" value="1"/>
</dbReference>
<feature type="domain" description="Rieske" evidence="10">
    <location>
        <begin position="62"/>
        <end position="175"/>
    </location>
</feature>
<dbReference type="PROSITE" id="PS51296">
    <property type="entry name" value="RIESKE"/>
    <property type="match status" value="1"/>
</dbReference>
<dbReference type="GO" id="GO:0046872">
    <property type="term" value="F:metal ion binding"/>
    <property type="evidence" value="ECO:0007669"/>
    <property type="project" value="UniProtKB-KW"/>
</dbReference>
<dbReference type="OMA" id="IAIEHEI"/>
<name>D2W054_NAEGR</name>
<dbReference type="GO" id="GO:0005737">
    <property type="term" value="C:cytoplasm"/>
    <property type="evidence" value="ECO:0007669"/>
    <property type="project" value="TreeGrafter"/>
</dbReference>
<evidence type="ECO:0000256" key="7">
    <source>
        <dbReference type="ARBA" id="ARBA00023004"/>
    </source>
</evidence>
<dbReference type="InterPro" id="IPR017941">
    <property type="entry name" value="Rieske_2Fe-2S"/>
</dbReference>
<evidence type="ECO:0000259" key="10">
    <source>
        <dbReference type="PROSITE" id="PS51296"/>
    </source>
</evidence>
<evidence type="ECO:0000313" key="12">
    <source>
        <dbReference type="Proteomes" id="UP000006671"/>
    </source>
</evidence>
<dbReference type="PANTHER" id="PTHR21266">
    <property type="entry name" value="IRON-SULFUR DOMAIN CONTAINING PROTEIN"/>
    <property type="match status" value="1"/>
</dbReference>
<dbReference type="GeneID" id="8863190"/>
<dbReference type="GO" id="GO:0016491">
    <property type="term" value="F:oxidoreductase activity"/>
    <property type="evidence" value="ECO:0007669"/>
    <property type="project" value="UniProtKB-KW"/>
</dbReference>
<dbReference type="InterPro" id="IPR050584">
    <property type="entry name" value="Cholesterol_7-desaturase"/>
</dbReference>
<evidence type="ECO:0000256" key="5">
    <source>
        <dbReference type="ARBA" id="ARBA00022989"/>
    </source>
</evidence>
<dbReference type="InParanoid" id="D2W054"/>
<evidence type="ECO:0000256" key="1">
    <source>
        <dbReference type="ARBA" id="ARBA00004370"/>
    </source>
</evidence>
<protein>
    <submittedName>
        <fullName evidence="11">Predicted protein</fullName>
    </submittedName>
</protein>
<dbReference type="GO" id="GO:0016020">
    <property type="term" value="C:membrane"/>
    <property type="evidence" value="ECO:0007669"/>
    <property type="project" value="UniProtKB-SubCell"/>
</dbReference>
<dbReference type="Pfam" id="PF00355">
    <property type="entry name" value="Rieske"/>
    <property type="match status" value="1"/>
</dbReference>
<gene>
    <name evidence="11" type="ORF">NAEGRDRAFT_53656</name>
</gene>
<accession>D2W054</accession>
<dbReference type="GO" id="GO:0051537">
    <property type="term" value="F:2 iron, 2 sulfur cluster binding"/>
    <property type="evidence" value="ECO:0007669"/>
    <property type="project" value="UniProtKB-KW"/>
</dbReference>
<keyword evidence="2" id="KW-0812">Transmembrane</keyword>
<dbReference type="EMBL" id="GG738917">
    <property type="protein sequence ID" value="EFC37555.1"/>
    <property type="molecule type" value="Genomic_DNA"/>
</dbReference>
<dbReference type="Pfam" id="PF19112">
    <property type="entry name" value="VanA_C"/>
    <property type="match status" value="1"/>
</dbReference>
<dbReference type="KEGG" id="ngr:NAEGRDRAFT_53656"/>
<dbReference type="Proteomes" id="UP000006671">
    <property type="component" value="Unassembled WGS sequence"/>
</dbReference>
<evidence type="ECO:0000256" key="8">
    <source>
        <dbReference type="ARBA" id="ARBA00023014"/>
    </source>
</evidence>
<keyword evidence="5" id="KW-1133">Transmembrane helix</keyword>
<keyword evidence="8" id="KW-0411">Iron-sulfur</keyword>
<dbReference type="VEuPathDB" id="AmoebaDB:NAEGRDRAFT_53656"/>
<dbReference type="eggNOG" id="ENOG502QS20">
    <property type="taxonomic scope" value="Eukaryota"/>
</dbReference>
<dbReference type="OrthoDB" id="426882at2759"/>
<evidence type="ECO:0000256" key="9">
    <source>
        <dbReference type="ARBA" id="ARBA00023136"/>
    </source>
</evidence>
<evidence type="ECO:0000313" key="11">
    <source>
        <dbReference type="EMBL" id="EFC37555.1"/>
    </source>
</evidence>
<evidence type="ECO:0000256" key="6">
    <source>
        <dbReference type="ARBA" id="ARBA00023002"/>
    </source>
</evidence>
<keyword evidence="12" id="KW-1185">Reference proteome</keyword>
<comment type="subcellular location">
    <subcellularLocation>
        <location evidence="1">Membrane</location>
    </subcellularLocation>
</comment>
<dbReference type="SUPFAM" id="SSF55961">
    <property type="entry name" value="Bet v1-like"/>
    <property type="match status" value="1"/>
</dbReference>
<dbReference type="AlphaFoldDB" id="D2W054"/>
<keyword evidence="9" id="KW-0472">Membrane</keyword>
<dbReference type="CDD" id="cd03469">
    <property type="entry name" value="Rieske_RO_Alpha_N"/>
    <property type="match status" value="1"/>
</dbReference>
<organism evidence="12">
    <name type="scientific">Naegleria gruberi</name>
    <name type="common">Amoeba</name>
    <dbReference type="NCBI Taxonomy" id="5762"/>
    <lineage>
        <taxon>Eukaryota</taxon>
        <taxon>Discoba</taxon>
        <taxon>Heterolobosea</taxon>
        <taxon>Tetramitia</taxon>
        <taxon>Eutetramitia</taxon>
        <taxon>Vahlkampfiidae</taxon>
        <taxon>Naegleria</taxon>
    </lineage>
</organism>
<reference evidence="11 12" key="1">
    <citation type="journal article" date="2010" name="Cell">
        <title>The genome of Naegleria gruberi illuminates early eukaryotic versatility.</title>
        <authorList>
            <person name="Fritz-Laylin L.K."/>
            <person name="Prochnik S.E."/>
            <person name="Ginger M.L."/>
            <person name="Dacks J.B."/>
            <person name="Carpenter M.L."/>
            <person name="Field M.C."/>
            <person name="Kuo A."/>
            <person name="Paredez A."/>
            <person name="Chapman J."/>
            <person name="Pham J."/>
            <person name="Shu S."/>
            <person name="Neupane R."/>
            <person name="Cipriano M."/>
            <person name="Mancuso J."/>
            <person name="Tu H."/>
            <person name="Salamov A."/>
            <person name="Lindquist E."/>
            <person name="Shapiro H."/>
            <person name="Lucas S."/>
            <person name="Grigoriev I.V."/>
            <person name="Cande W.Z."/>
            <person name="Fulton C."/>
            <person name="Rokhsar D.S."/>
            <person name="Dawson S.C."/>
        </authorList>
    </citation>
    <scope>NUCLEOTIDE SEQUENCE [LARGE SCALE GENOMIC DNA]</scope>
    <source>
        <strain evidence="11 12">NEG-M</strain>
    </source>
</reference>
<sequence>MLLALGAIVVGGLVVVSKYYLRLFDWLDFSFIFKQKNIIEKFPNDTFKTKSDVTNLEMTLFWYPVALSKDVSITDSKPKTIKLFGEPLALYRTSDGNITCVKDLCPHRSAKLSTGQVTEFEGKRSLECAYHGWRFEKEGQCVRIPSVSSERMKGLCSTIKCQAKQVHECCGLIWVFPNDKVKADINQIPLELFREEFLTDDSSKLEVLIENTRDLPCHYSFVLENLLDPAHLDFTHDGTIGKRSQATQIQSQLVISKDIPSDNPSRRLIPKEMQYDQSIHQDSFTYRFTKPEFKKIPGLKSEFMVQLSFIPPCFVRMDTTDYIANERSGPRMSQVFCLIPTGEGEVKVIFKFYSSLSILNFLNKIPFIRNKFAKTVDMIFDQDLELLAGVYENVNNGVKVFSKIVNADAPIKGYREWEAKMLNVNKKGIFFKGWENVDIEDLF</sequence>
<dbReference type="SUPFAM" id="SSF50022">
    <property type="entry name" value="ISP domain"/>
    <property type="match status" value="1"/>
</dbReference>
<dbReference type="RefSeq" id="XP_002670299.1">
    <property type="nucleotide sequence ID" value="XM_002670253.1"/>
</dbReference>
<keyword evidence="4" id="KW-0479">Metal-binding</keyword>
<dbReference type="InterPro" id="IPR044043">
    <property type="entry name" value="VanA_C_cat"/>
</dbReference>
<dbReference type="Gene3D" id="2.102.10.10">
    <property type="entry name" value="Rieske [2Fe-2S] iron-sulphur domain"/>
    <property type="match status" value="1"/>
</dbReference>
<evidence type="ECO:0000256" key="2">
    <source>
        <dbReference type="ARBA" id="ARBA00022692"/>
    </source>
</evidence>
<dbReference type="PANTHER" id="PTHR21266:SF32">
    <property type="entry name" value="CHOLESTEROL 7-DESATURASE NVD"/>
    <property type="match status" value="1"/>
</dbReference>
<evidence type="ECO:0000256" key="3">
    <source>
        <dbReference type="ARBA" id="ARBA00022714"/>
    </source>
</evidence>
<keyword evidence="6" id="KW-0560">Oxidoreductase</keyword>
<keyword evidence="7" id="KW-0408">Iron</keyword>
<proteinExistence type="predicted"/>
<dbReference type="STRING" id="5762.D2W054"/>
<keyword evidence="3" id="KW-0001">2Fe-2S</keyword>